<evidence type="ECO:0000259" key="3">
    <source>
        <dbReference type="Pfam" id="PF01301"/>
    </source>
</evidence>
<dbReference type="PRINTS" id="PR00742">
    <property type="entry name" value="GLHYDRLASE35"/>
</dbReference>
<evidence type="ECO:0000313" key="5">
    <source>
        <dbReference type="Proteomes" id="UP000766246"/>
    </source>
</evidence>
<name>A0A927YMZ9_9FIRM</name>
<dbReference type="Gene3D" id="3.20.20.80">
    <property type="entry name" value="Glycosidases"/>
    <property type="match status" value="1"/>
</dbReference>
<dbReference type="Proteomes" id="UP000766246">
    <property type="component" value="Unassembled WGS sequence"/>
</dbReference>
<dbReference type="InterPro" id="IPR001944">
    <property type="entry name" value="Glycoside_Hdrlase_35"/>
</dbReference>
<feature type="domain" description="Glycoside hydrolase 35 catalytic" evidence="3">
    <location>
        <begin position="39"/>
        <end position="378"/>
    </location>
</feature>
<comment type="caution">
    <text evidence="4">The sequence shown here is derived from an EMBL/GenBank/DDBJ whole genome shotgun (WGS) entry which is preliminary data.</text>
</comment>
<dbReference type="AlphaFoldDB" id="A0A927YMZ9"/>
<protein>
    <recommendedName>
        <fullName evidence="3">Glycoside hydrolase 35 catalytic domain-containing protein</fullName>
    </recommendedName>
</protein>
<dbReference type="EMBL" id="SVER01000016">
    <property type="protein sequence ID" value="MBE5919637.1"/>
    <property type="molecule type" value="Genomic_DNA"/>
</dbReference>
<comment type="similarity">
    <text evidence="1 2">Belongs to the glycosyl hydrolase 35 family.</text>
</comment>
<dbReference type="PANTHER" id="PTHR23421">
    <property type="entry name" value="BETA-GALACTOSIDASE RELATED"/>
    <property type="match status" value="1"/>
</dbReference>
<reference evidence="4" key="1">
    <citation type="submission" date="2019-04" db="EMBL/GenBank/DDBJ databases">
        <title>Evolution of Biomass-Degrading Anaerobic Consortia Revealed by Metagenomics.</title>
        <authorList>
            <person name="Peng X."/>
        </authorList>
    </citation>
    <scope>NUCLEOTIDE SEQUENCE</scope>
    <source>
        <strain evidence="4">SIG311</strain>
    </source>
</reference>
<dbReference type="Pfam" id="PF01301">
    <property type="entry name" value="Glyco_hydro_35"/>
    <property type="match status" value="1"/>
</dbReference>
<dbReference type="InterPro" id="IPR017853">
    <property type="entry name" value="GH"/>
</dbReference>
<gene>
    <name evidence="4" type="ORF">E7272_07300</name>
</gene>
<proteinExistence type="inferred from homology"/>
<evidence type="ECO:0000256" key="2">
    <source>
        <dbReference type="RuleBase" id="RU003679"/>
    </source>
</evidence>
<dbReference type="InterPro" id="IPR031330">
    <property type="entry name" value="Gly_Hdrlase_35_cat"/>
</dbReference>
<organism evidence="4 5">
    <name type="scientific">Pseudobutyrivibrio ruminis</name>
    <dbReference type="NCBI Taxonomy" id="46206"/>
    <lineage>
        <taxon>Bacteria</taxon>
        <taxon>Bacillati</taxon>
        <taxon>Bacillota</taxon>
        <taxon>Clostridia</taxon>
        <taxon>Lachnospirales</taxon>
        <taxon>Lachnospiraceae</taxon>
        <taxon>Pseudobutyrivibrio</taxon>
    </lineage>
</organism>
<evidence type="ECO:0000313" key="4">
    <source>
        <dbReference type="EMBL" id="MBE5919637.1"/>
    </source>
</evidence>
<accession>A0A927YMZ9</accession>
<sequence length="647" mass="74084">MVYKFEDYKNPEIIKNHLNLGGKDIAGNEISVTSLSIEKNGKPTMAVMGEMHYERVPRSQWKQALETMKAGGIDIVSTYIIWIYHELEEGRFDWEGDNNLRAFVKLAKDVGLDVCIRIGPWCHGEVRNGGFPDWLLKKGCRLRCNDDEYLAIVKKWYKEIATQVQGLLFKDGGPIIMCQLENELTDEPEHLLTLKQMAIEVGIDVPLFTVTGWNSVRGAKIPVDDVIPTFGGYCDAPWDEGVKQLPPCARYYFTGIRNDSAIGKDLIKDKEEDDWQLPYMRYPYATCEIGAGLMNTYHRRYNIHGMDIYAMTLIMLCEGANLLGYYMYHGGINKVAPTYTLQESKATGYPNDYPIISYDFQAPISCFEETRESYDLLNILHLFIHEYGERLATMTYVEGISNSKLGTMTGLRYGMRRDEKSGFVFINNYQRLHKLQAIDDVIIDTGLVQFPSINIKENIAFFMPFNMDLGDGVTLKYATAQPICKDGDIWLFMEIPGIKPEFEFANPDKKADIKVISMDEAKLLRKVDGKVYYAKESGKTIKQLKAHGDNDYHLIKLDSPAFEIPEMYSYELKYQNKPITWYSLKVEGSEGFIDLNIPCDVMQVYVDGKLVMDEFYHNLPFRLPKSILQGDEIYVLCSDKPDGIYIE</sequence>
<dbReference type="GO" id="GO:0004553">
    <property type="term" value="F:hydrolase activity, hydrolyzing O-glycosyl compounds"/>
    <property type="evidence" value="ECO:0007669"/>
    <property type="project" value="InterPro"/>
</dbReference>
<dbReference type="GO" id="GO:0005975">
    <property type="term" value="P:carbohydrate metabolic process"/>
    <property type="evidence" value="ECO:0007669"/>
    <property type="project" value="InterPro"/>
</dbReference>
<dbReference type="SUPFAM" id="SSF51445">
    <property type="entry name" value="(Trans)glycosidases"/>
    <property type="match status" value="1"/>
</dbReference>
<evidence type="ECO:0000256" key="1">
    <source>
        <dbReference type="ARBA" id="ARBA00009809"/>
    </source>
</evidence>